<dbReference type="SUPFAM" id="SSF48403">
    <property type="entry name" value="Ankyrin repeat"/>
    <property type="match status" value="1"/>
</dbReference>
<dbReference type="PANTHER" id="PTHR46586">
    <property type="entry name" value="ANKYRIN REPEAT-CONTAINING PROTEIN"/>
    <property type="match status" value="1"/>
</dbReference>
<protein>
    <recommendedName>
        <fullName evidence="3">Ankyrin repeats (3 copies)</fullName>
    </recommendedName>
</protein>
<accession>A0ABV8CCW1</accession>
<dbReference type="InterPro" id="IPR052050">
    <property type="entry name" value="SecEffector_AnkRepeat"/>
</dbReference>
<evidence type="ECO:0000313" key="1">
    <source>
        <dbReference type="EMBL" id="MFC3907816.1"/>
    </source>
</evidence>
<dbReference type="InterPro" id="IPR002110">
    <property type="entry name" value="Ankyrin_rpt"/>
</dbReference>
<evidence type="ECO:0008006" key="3">
    <source>
        <dbReference type="Google" id="ProtNLM"/>
    </source>
</evidence>
<dbReference type="PANTHER" id="PTHR46586:SF3">
    <property type="entry name" value="ANKYRIN REPEAT-CONTAINING PROTEIN"/>
    <property type="match status" value="1"/>
</dbReference>
<dbReference type="SMART" id="SM00248">
    <property type="entry name" value="ANK"/>
    <property type="match status" value="3"/>
</dbReference>
<keyword evidence="2" id="KW-1185">Reference proteome</keyword>
<sequence>MKEAFARLKQVMTGGKISQLPYEQVYFRLKTLADRQKKLPRYLQHAYQSEENKFYQLLCCIDEDNLFFEIVLPEEWCLWAELSLFADCINIPKAFYDSQRNSIIPPMFHPYFTWHKYCEESEQLTYSFLFLSAMAGHEYFVQFLLPQLTVIDLKLYQRLIYFAAKSGNETLVMALVEKKRLKSLKLSLDQCLNPDNNGFWKITYPLYGAIESGNIDLVDRLINLGASLKSHSLDIAASSGSLEMLLFIKEKLDIPFSDSQVFRATRSPNSDMLLYLLNRVPRQITPGLLNYAQYTNNSFNVKILLIYSSISIDLAQLNEWIAPLGDLELLKEIISEFNLIPDKSTLDFGARSGNLAIVTYLISLGLKPNYYTLVCAAESGNHQLVRYLLTPPYCGGSMRPNEAASVNACLSHNTASMALINCQGIFEILLVILDENSPKRTKYLKELKEQGIVEVFTVNKVIEFFLTLMISYAPGHLILRLRDLFQHPNNYKLNKNELTEFLEKLAECIREFESNPKFRYRQPILQKLNETLIECERDLEVFQENVLPETAANWCSIL</sequence>
<dbReference type="RefSeq" id="WP_382340518.1">
    <property type="nucleotide sequence ID" value="NZ_JBHSAB010000001.1"/>
</dbReference>
<organism evidence="1 2">
    <name type="scientific">Legionella dresdenensis</name>
    <dbReference type="NCBI Taxonomy" id="450200"/>
    <lineage>
        <taxon>Bacteria</taxon>
        <taxon>Pseudomonadati</taxon>
        <taxon>Pseudomonadota</taxon>
        <taxon>Gammaproteobacteria</taxon>
        <taxon>Legionellales</taxon>
        <taxon>Legionellaceae</taxon>
        <taxon>Legionella</taxon>
    </lineage>
</organism>
<dbReference type="InterPro" id="IPR036770">
    <property type="entry name" value="Ankyrin_rpt-contain_sf"/>
</dbReference>
<dbReference type="Proteomes" id="UP001595758">
    <property type="component" value="Unassembled WGS sequence"/>
</dbReference>
<proteinExistence type="predicted"/>
<name>A0ABV8CCW1_9GAMM</name>
<gene>
    <name evidence="1" type="ORF">ACFORL_01805</name>
</gene>
<reference evidence="2" key="1">
    <citation type="journal article" date="2019" name="Int. J. Syst. Evol. Microbiol.">
        <title>The Global Catalogue of Microorganisms (GCM) 10K type strain sequencing project: providing services to taxonomists for standard genome sequencing and annotation.</title>
        <authorList>
            <consortium name="The Broad Institute Genomics Platform"/>
            <consortium name="The Broad Institute Genome Sequencing Center for Infectious Disease"/>
            <person name="Wu L."/>
            <person name="Ma J."/>
        </authorList>
    </citation>
    <scope>NUCLEOTIDE SEQUENCE [LARGE SCALE GENOMIC DNA]</scope>
    <source>
        <strain evidence="2">CCUG 59858</strain>
    </source>
</reference>
<dbReference type="EMBL" id="JBHSAB010000001">
    <property type="protein sequence ID" value="MFC3907816.1"/>
    <property type="molecule type" value="Genomic_DNA"/>
</dbReference>
<evidence type="ECO:0000313" key="2">
    <source>
        <dbReference type="Proteomes" id="UP001595758"/>
    </source>
</evidence>
<comment type="caution">
    <text evidence="1">The sequence shown here is derived from an EMBL/GenBank/DDBJ whole genome shotgun (WGS) entry which is preliminary data.</text>
</comment>
<dbReference type="Gene3D" id="1.25.40.20">
    <property type="entry name" value="Ankyrin repeat-containing domain"/>
    <property type="match status" value="2"/>
</dbReference>